<reference evidence="8" key="1">
    <citation type="journal article" date="2016" name="Genome Announc.">
        <title>Revised genome sequence of the purple photosynthetic bacterium Blastochloris viridis.</title>
        <authorList>
            <person name="Liu L.N."/>
            <person name="Faulkner M."/>
            <person name="Liu X."/>
            <person name="Huang F."/>
            <person name="Darby A.C."/>
            <person name="Hall N."/>
        </authorList>
    </citation>
    <scope>NUCLEOTIDE SEQUENCE [LARGE SCALE GENOMIC DNA]</scope>
    <source>
        <strain evidence="8">ATCC 19567 / DSM 133 / F</strain>
    </source>
</reference>
<organism evidence="7 8">
    <name type="scientific">Blastochloris viridis</name>
    <name type="common">Rhodopseudomonas viridis</name>
    <dbReference type="NCBI Taxonomy" id="1079"/>
    <lineage>
        <taxon>Bacteria</taxon>
        <taxon>Pseudomonadati</taxon>
        <taxon>Pseudomonadota</taxon>
        <taxon>Alphaproteobacteria</taxon>
        <taxon>Hyphomicrobiales</taxon>
        <taxon>Blastochloridaceae</taxon>
        <taxon>Blastochloris</taxon>
    </lineage>
</organism>
<sequence length="194" mass="20049">MLHRAPAGVKLLALAGLGTALFLTTALWILVPAAVVAAAVLAALRPPRERVRRQLAGVAVLIAVVAVLAALSSGLHHGAVVASRFSALVVAALVVTLSTRSADMLEAIERALAPLDRRGLVDAARVSLAVSLVLRFVPGILGHYREVREAQAARGLDANPLALIVPLVVRTLKDADDVAAAIEARGFPPARAGD</sequence>
<comment type="subcellular location">
    <subcellularLocation>
        <location evidence="1">Membrane</location>
        <topology evidence="1">Multi-pass membrane protein</topology>
    </subcellularLocation>
</comment>
<dbReference type="PANTHER" id="PTHR33514">
    <property type="entry name" value="PROTEIN ABCI12, CHLOROPLASTIC"/>
    <property type="match status" value="1"/>
</dbReference>
<dbReference type="CDD" id="cd16914">
    <property type="entry name" value="EcfT"/>
    <property type="match status" value="1"/>
</dbReference>
<dbReference type="STRING" id="1079.BVIR_550"/>
<evidence type="ECO:0000256" key="6">
    <source>
        <dbReference type="SAM" id="Phobius"/>
    </source>
</evidence>
<evidence type="ECO:0000256" key="5">
    <source>
        <dbReference type="ARBA" id="ARBA00023136"/>
    </source>
</evidence>
<dbReference type="Proteomes" id="UP000065734">
    <property type="component" value="Chromosome I"/>
</dbReference>
<evidence type="ECO:0000313" key="8">
    <source>
        <dbReference type="Proteomes" id="UP000065734"/>
    </source>
</evidence>
<feature type="transmembrane region" description="Helical" evidence="6">
    <location>
        <begin position="20"/>
        <end position="43"/>
    </location>
</feature>
<evidence type="ECO:0000256" key="3">
    <source>
        <dbReference type="ARBA" id="ARBA00022692"/>
    </source>
</evidence>
<dbReference type="PANTHER" id="PTHR33514:SF13">
    <property type="entry name" value="PROTEIN ABCI12, CHLOROPLASTIC"/>
    <property type="match status" value="1"/>
</dbReference>
<evidence type="ECO:0000256" key="2">
    <source>
        <dbReference type="ARBA" id="ARBA00008564"/>
    </source>
</evidence>
<proteinExistence type="inferred from homology"/>
<gene>
    <name evidence="7" type="primary">bioN</name>
    <name evidence="7" type="ORF">BVIRIDIS_33170</name>
</gene>
<dbReference type="GO" id="GO:0005886">
    <property type="term" value="C:plasma membrane"/>
    <property type="evidence" value="ECO:0007669"/>
    <property type="project" value="UniProtKB-ARBA"/>
</dbReference>
<dbReference type="PATRIC" id="fig|1079.7.peg.3483"/>
<keyword evidence="3 6" id="KW-0812">Transmembrane</keyword>
<keyword evidence="5 6" id="KW-0472">Membrane</keyword>
<evidence type="ECO:0000256" key="1">
    <source>
        <dbReference type="ARBA" id="ARBA00004141"/>
    </source>
</evidence>
<evidence type="ECO:0000313" key="7">
    <source>
        <dbReference type="EMBL" id="CUU44269.1"/>
    </source>
</evidence>
<protein>
    <submittedName>
        <fullName evidence="7">Energy-coupling factor transporter transmembraneprotein BioN</fullName>
    </submittedName>
</protein>
<dbReference type="Pfam" id="PF02361">
    <property type="entry name" value="CbiQ"/>
    <property type="match status" value="1"/>
</dbReference>
<feature type="transmembrane region" description="Helical" evidence="6">
    <location>
        <begin position="55"/>
        <end position="75"/>
    </location>
</feature>
<comment type="similarity">
    <text evidence="2">Belongs to the CbiQ family.</text>
</comment>
<dbReference type="InterPro" id="IPR003339">
    <property type="entry name" value="ABC/ECF_trnsptr_transmembrane"/>
</dbReference>
<evidence type="ECO:0000256" key="4">
    <source>
        <dbReference type="ARBA" id="ARBA00022989"/>
    </source>
</evidence>
<accession>A0A0S4Q9J0</accession>
<dbReference type="AlphaFoldDB" id="A0A0S4Q9J0"/>
<keyword evidence="4 6" id="KW-1133">Transmembrane helix</keyword>
<dbReference type="EMBL" id="LN907867">
    <property type="protein sequence ID" value="CUU44269.1"/>
    <property type="molecule type" value="Genomic_DNA"/>
</dbReference>
<name>A0A0S4Q9J0_BLAVI</name>
<keyword evidence="8" id="KW-1185">Reference proteome</keyword>